<gene>
    <name evidence="9" type="ORF">HMN09_00444800</name>
</gene>
<dbReference type="Pfam" id="PF00083">
    <property type="entry name" value="Sugar_tr"/>
    <property type="match status" value="2"/>
</dbReference>
<dbReference type="SUPFAM" id="SSF103473">
    <property type="entry name" value="MFS general substrate transporter"/>
    <property type="match status" value="1"/>
</dbReference>
<feature type="transmembrane region" description="Helical" evidence="7">
    <location>
        <begin position="218"/>
        <end position="239"/>
    </location>
</feature>
<evidence type="ECO:0000313" key="10">
    <source>
        <dbReference type="Proteomes" id="UP000613580"/>
    </source>
</evidence>
<feature type="domain" description="Major facilitator superfamily (MFS) profile" evidence="8">
    <location>
        <begin position="44"/>
        <end position="464"/>
    </location>
</feature>
<evidence type="ECO:0000259" key="8">
    <source>
        <dbReference type="PROSITE" id="PS50850"/>
    </source>
</evidence>
<dbReference type="Proteomes" id="UP000613580">
    <property type="component" value="Unassembled WGS sequence"/>
</dbReference>
<comment type="caution">
    <text evidence="9">The sequence shown here is derived from an EMBL/GenBank/DDBJ whole genome shotgun (WGS) entry which is preliminary data.</text>
</comment>
<feature type="transmembrane region" description="Helical" evidence="7">
    <location>
        <begin position="442"/>
        <end position="460"/>
    </location>
</feature>
<dbReference type="InterPro" id="IPR020846">
    <property type="entry name" value="MFS_dom"/>
</dbReference>
<protein>
    <submittedName>
        <fullName evidence="9">MFS Git1p-related glycerophosphoinositol</fullName>
    </submittedName>
</protein>
<evidence type="ECO:0000256" key="3">
    <source>
        <dbReference type="ARBA" id="ARBA00022692"/>
    </source>
</evidence>
<dbReference type="InterPro" id="IPR005828">
    <property type="entry name" value="MFS_sugar_transport-like"/>
</dbReference>
<accession>A0A8H6WHK4</accession>
<keyword evidence="4 7" id="KW-1133">Transmembrane helix</keyword>
<proteinExistence type="predicted"/>
<dbReference type="PANTHER" id="PTHR23508:SF10">
    <property type="entry name" value="CARBOXYLIC ACID TRANSPORTER PROTEIN HOMOLOG"/>
    <property type="match status" value="1"/>
</dbReference>
<feature type="transmembrane region" description="Helical" evidence="7">
    <location>
        <begin position="192"/>
        <end position="212"/>
    </location>
</feature>
<evidence type="ECO:0000256" key="1">
    <source>
        <dbReference type="ARBA" id="ARBA00004141"/>
    </source>
</evidence>
<keyword evidence="10" id="KW-1185">Reference proteome</keyword>
<dbReference type="PANTHER" id="PTHR23508">
    <property type="entry name" value="CARBOXYLIC ACID TRANSPORTER PROTEIN HOMOLOG"/>
    <property type="match status" value="1"/>
</dbReference>
<keyword evidence="2" id="KW-0813">Transport</keyword>
<feature type="transmembrane region" description="Helical" evidence="7">
    <location>
        <begin position="403"/>
        <end position="422"/>
    </location>
</feature>
<evidence type="ECO:0000256" key="5">
    <source>
        <dbReference type="ARBA" id="ARBA00023136"/>
    </source>
</evidence>
<feature type="transmembrane region" description="Helical" evidence="7">
    <location>
        <begin position="266"/>
        <end position="289"/>
    </location>
</feature>
<evidence type="ECO:0000256" key="6">
    <source>
        <dbReference type="SAM" id="MobiDB-lite"/>
    </source>
</evidence>
<reference evidence="9" key="1">
    <citation type="submission" date="2020-05" db="EMBL/GenBank/DDBJ databases">
        <title>Mycena genomes resolve the evolution of fungal bioluminescence.</title>
        <authorList>
            <person name="Tsai I.J."/>
        </authorList>
    </citation>
    <scope>NUCLEOTIDE SEQUENCE</scope>
    <source>
        <strain evidence="9">110903Hualien_Pintung</strain>
    </source>
</reference>
<dbReference type="GO" id="GO:0005886">
    <property type="term" value="C:plasma membrane"/>
    <property type="evidence" value="ECO:0007669"/>
    <property type="project" value="TreeGrafter"/>
</dbReference>
<organism evidence="9 10">
    <name type="scientific">Mycena chlorophos</name>
    <name type="common">Agaric fungus</name>
    <name type="synonym">Agaricus chlorophos</name>
    <dbReference type="NCBI Taxonomy" id="658473"/>
    <lineage>
        <taxon>Eukaryota</taxon>
        <taxon>Fungi</taxon>
        <taxon>Dikarya</taxon>
        <taxon>Basidiomycota</taxon>
        <taxon>Agaricomycotina</taxon>
        <taxon>Agaricomycetes</taxon>
        <taxon>Agaricomycetidae</taxon>
        <taxon>Agaricales</taxon>
        <taxon>Marasmiineae</taxon>
        <taxon>Mycenaceae</taxon>
        <taxon>Mycena</taxon>
    </lineage>
</organism>
<dbReference type="PROSITE" id="PS50850">
    <property type="entry name" value="MFS"/>
    <property type="match status" value="1"/>
</dbReference>
<feature type="transmembrane region" description="Helical" evidence="7">
    <location>
        <begin position="85"/>
        <end position="105"/>
    </location>
</feature>
<dbReference type="AlphaFoldDB" id="A0A8H6WHK4"/>
<feature type="transmembrane region" description="Helical" evidence="7">
    <location>
        <begin position="340"/>
        <end position="358"/>
    </location>
</feature>
<sequence>MIVTVWSKIKPSACEDVERLPFAPTSSGLETMSTFKERLRGVSLIFACGTALFSDGYQNGNIGSVNTLIKRAYGADAIPSNYSTAINSSIFVGTIVGMLSFGWISDKMGRKFGMMTAAGIVAFFSLLSAASSGANHSLHGLLSMLIVCRVFLGIGIGAEYPCGSVSASEQTEGAAIAKNAQHRWFALATNSMIDLAFCVAAFVPLVAFWIFGEHHLRAAWRLTLGLGFVPAIAVFAWRWNMEEPPMYKKSSMKNIRIPYMLVLRRYGARLAAISVTWFIYDFITYPFGIYSSTVIDTITGNNDSLTVVFGWNVVINLFYMPGTLIGAFAVDYLGPKNTMIIGLLFQALFGFVMSGAYGYFVKHIGGFAVIYGIFLCFGEFGARATTSGSSPPRAPPTAVRGQFYGVAAAIGKIGAFVGTWAFPPMIDAFAKKGPNQANTGPFWVGSALAILSAIITFFFITPLSHDGMAKEDAEFRAYLEEHGFDTTAMGLGDTDTQTESIPEDVEEKVKEAEVA</sequence>
<dbReference type="FunFam" id="1.20.1250.20:FF:000140">
    <property type="entry name" value="Putative MFS phospholipid transporter"/>
    <property type="match status" value="1"/>
</dbReference>
<feature type="region of interest" description="Disordered" evidence="6">
    <location>
        <begin position="488"/>
        <end position="515"/>
    </location>
</feature>
<keyword evidence="3 7" id="KW-0812">Transmembrane</keyword>
<evidence type="ECO:0000256" key="4">
    <source>
        <dbReference type="ARBA" id="ARBA00022989"/>
    </source>
</evidence>
<name>A0A8H6WHK4_MYCCL</name>
<dbReference type="EMBL" id="JACAZE010000005">
    <property type="protein sequence ID" value="KAF7317101.1"/>
    <property type="molecule type" value="Genomic_DNA"/>
</dbReference>
<dbReference type="OrthoDB" id="2261376at2759"/>
<evidence type="ECO:0000256" key="7">
    <source>
        <dbReference type="SAM" id="Phobius"/>
    </source>
</evidence>
<feature type="transmembrane region" description="Helical" evidence="7">
    <location>
        <begin position="309"/>
        <end position="333"/>
    </location>
</feature>
<keyword evidence="5 7" id="KW-0472">Membrane</keyword>
<evidence type="ECO:0000256" key="2">
    <source>
        <dbReference type="ARBA" id="ARBA00022448"/>
    </source>
</evidence>
<dbReference type="InterPro" id="IPR036259">
    <property type="entry name" value="MFS_trans_sf"/>
</dbReference>
<dbReference type="Gene3D" id="1.20.1250.20">
    <property type="entry name" value="MFS general substrate transporter like domains"/>
    <property type="match status" value="1"/>
</dbReference>
<feature type="transmembrane region" description="Helical" evidence="7">
    <location>
        <begin position="112"/>
        <end position="131"/>
    </location>
</feature>
<comment type="subcellular location">
    <subcellularLocation>
        <location evidence="1">Membrane</location>
        <topology evidence="1">Multi-pass membrane protein</topology>
    </subcellularLocation>
</comment>
<dbReference type="GO" id="GO:0046943">
    <property type="term" value="F:carboxylic acid transmembrane transporter activity"/>
    <property type="evidence" value="ECO:0007669"/>
    <property type="project" value="TreeGrafter"/>
</dbReference>
<evidence type="ECO:0000313" key="9">
    <source>
        <dbReference type="EMBL" id="KAF7317101.1"/>
    </source>
</evidence>